<proteinExistence type="predicted"/>
<name>A0A167CZK0_METRR</name>
<gene>
    <name evidence="1" type="ORF">NOR_05274</name>
</gene>
<reference evidence="1 2" key="1">
    <citation type="journal article" date="2016" name="Genome Biol. Evol.">
        <title>Divergent and convergent evolution of fungal pathogenicity.</title>
        <authorList>
            <person name="Shang Y."/>
            <person name="Xiao G."/>
            <person name="Zheng P."/>
            <person name="Cen K."/>
            <person name="Zhan S."/>
            <person name="Wang C."/>
        </authorList>
    </citation>
    <scope>NUCLEOTIDE SEQUENCE [LARGE SCALE GENOMIC DNA]</scope>
    <source>
        <strain evidence="1 2">RCEF 4871</strain>
    </source>
</reference>
<organism evidence="1 2">
    <name type="scientific">Metarhizium rileyi (strain RCEF 4871)</name>
    <name type="common">Nomuraea rileyi</name>
    <dbReference type="NCBI Taxonomy" id="1649241"/>
    <lineage>
        <taxon>Eukaryota</taxon>
        <taxon>Fungi</taxon>
        <taxon>Dikarya</taxon>
        <taxon>Ascomycota</taxon>
        <taxon>Pezizomycotina</taxon>
        <taxon>Sordariomycetes</taxon>
        <taxon>Hypocreomycetidae</taxon>
        <taxon>Hypocreales</taxon>
        <taxon>Clavicipitaceae</taxon>
        <taxon>Metarhizium</taxon>
    </lineage>
</organism>
<evidence type="ECO:0000313" key="2">
    <source>
        <dbReference type="Proteomes" id="UP000243498"/>
    </source>
</evidence>
<dbReference type="EMBL" id="AZHC01000015">
    <property type="protein sequence ID" value="OAA41766.1"/>
    <property type="molecule type" value="Genomic_DNA"/>
</dbReference>
<evidence type="ECO:0000313" key="1">
    <source>
        <dbReference type="EMBL" id="OAA41766.1"/>
    </source>
</evidence>
<protein>
    <submittedName>
        <fullName evidence="1">Uncharacterized protein</fullName>
    </submittedName>
</protein>
<comment type="caution">
    <text evidence="1">The sequence shown here is derived from an EMBL/GenBank/DDBJ whole genome shotgun (WGS) entry which is preliminary data.</text>
</comment>
<accession>A0A167CZK0</accession>
<dbReference type="AlphaFoldDB" id="A0A167CZK0"/>
<keyword evidence="2" id="KW-1185">Reference proteome</keyword>
<sequence length="131" mass="15425">MDRLNQLPKPSYLVTARVVLAALPCDLWPKSPFTMLISPAFIRQINEAKMGQYDVHMLNEEWKAGGRRLEVLQRKIWDLKLHYELYDDFSNTKWLVWVYVGPEDQAKSNFNAMTAHMRGLGFQLKNRRDEL</sequence>
<dbReference type="Proteomes" id="UP000243498">
    <property type="component" value="Unassembled WGS sequence"/>
</dbReference>